<evidence type="ECO:0000259" key="1">
    <source>
        <dbReference type="Pfam" id="PF07727"/>
    </source>
</evidence>
<feature type="non-terminal residue" evidence="2">
    <location>
        <position position="772"/>
    </location>
</feature>
<feature type="non-terminal residue" evidence="2">
    <location>
        <position position="1"/>
    </location>
</feature>
<gene>
    <name evidence="2" type="ORF">EPUL_001190</name>
</gene>
<accession>A0A2S4Q065</accession>
<dbReference type="STRING" id="225359.A0A2S4Q065"/>
<dbReference type="InterPro" id="IPR013103">
    <property type="entry name" value="RVT_2"/>
</dbReference>
<evidence type="ECO:0000313" key="2">
    <source>
        <dbReference type="EMBL" id="POS87671.1"/>
    </source>
</evidence>
<sequence>AKIEEWRKNWKPKKDLQLTNSSSNKRPDLPTVVAVAAVSRMSAFIVTQQEDFLNKSKSSLDLIKTSDLPSESSFQVSESVAKPVYDLQDSWILERHFMSDFLPNSSDVLWAGNNLIPIIGYGSTTVKVSSPKYENGCPLKLVVACVPNLHTNVVSLRLLIIAGPQVFAANASDPKVEIRESNEINKGKKIHGNSSKASKVQRGTYDDWHIRMGYLNDAAMQKLEVATKGCEFKTTKPSSQECESCRMVNSKRIISRSPRTRTTRPFWRISWDLIQMNQGSEGEDTLLNTFITFSEYAKRRWGFLIVLVWINDHGYEIETSSPYTQAQNDDAERSGAVLQIRGAELLNIFGLSESLWKEVFPTAGYLLNRSPLRSLGFKTPLGFLKEYVGEPRYVDTFDENDGKPTQEIYGNLNDPRNIIQGKRRRFPKTQFHMEVHDNLNIQAAFHAAFFQGSRHMKSRIHEKDLPPPSENWNQMEIPENRIPETEAKMKPIPVKWVFTYKTDDDGYLLKYKARMVVRGDLQIPSEKVTYAATLAIRVCRAVLAIAIVAYFDLEANRFDVTNNFPHVELDKDDEINIYFPDGFKIKGSLLKVIKALYGLSTSPRLWYNHLVQTLASLGLNKVPESGFNQDPITHAGGKRKRNLYDDLDMESYRKSKILKAMLAILDLVDKTDDMSTESAFLSEYLVSIALTYEDVPIPRSYKDAIRDPVYGKMWKEAIDEELRALVENHTWEEVFIPTGANLISSKWVFTVKLKPDGPLDRFKARLVARGFT</sequence>
<feature type="domain" description="Reverse transcriptase Ty1/copia-type" evidence="1">
    <location>
        <begin position="487"/>
        <end position="623"/>
    </location>
</feature>
<dbReference type="GO" id="GO:0003676">
    <property type="term" value="F:nucleic acid binding"/>
    <property type="evidence" value="ECO:0007669"/>
    <property type="project" value="InterPro"/>
</dbReference>
<dbReference type="Gene3D" id="3.30.420.10">
    <property type="entry name" value="Ribonuclease H-like superfamily/Ribonuclease H"/>
    <property type="match status" value="1"/>
</dbReference>
<dbReference type="Pfam" id="PF07727">
    <property type="entry name" value="RVT_2"/>
    <property type="match status" value="1"/>
</dbReference>
<comment type="caution">
    <text evidence="2">The sequence shown here is derived from an EMBL/GenBank/DDBJ whole genome shotgun (WGS) entry which is preliminary data.</text>
</comment>
<dbReference type="InterPro" id="IPR012337">
    <property type="entry name" value="RNaseH-like_sf"/>
</dbReference>
<keyword evidence="3" id="KW-1185">Reference proteome</keyword>
<organism evidence="2 3">
    <name type="scientific">Erysiphe pulchra</name>
    <dbReference type="NCBI Taxonomy" id="225359"/>
    <lineage>
        <taxon>Eukaryota</taxon>
        <taxon>Fungi</taxon>
        <taxon>Dikarya</taxon>
        <taxon>Ascomycota</taxon>
        <taxon>Pezizomycotina</taxon>
        <taxon>Leotiomycetes</taxon>
        <taxon>Erysiphales</taxon>
        <taxon>Erysiphaceae</taxon>
        <taxon>Erysiphe</taxon>
    </lineage>
</organism>
<dbReference type="SUPFAM" id="SSF53098">
    <property type="entry name" value="Ribonuclease H-like"/>
    <property type="match status" value="1"/>
</dbReference>
<dbReference type="OrthoDB" id="3544839at2759"/>
<dbReference type="EMBL" id="PEDP01000086">
    <property type="protein sequence ID" value="POS87671.1"/>
    <property type="molecule type" value="Genomic_DNA"/>
</dbReference>
<proteinExistence type="predicted"/>
<dbReference type="Proteomes" id="UP000237438">
    <property type="component" value="Unassembled WGS sequence"/>
</dbReference>
<dbReference type="AlphaFoldDB" id="A0A2S4Q065"/>
<evidence type="ECO:0000313" key="3">
    <source>
        <dbReference type="Proteomes" id="UP000237438"/>
    </source>
</evidence>
<protein>
    <recommendedName>
        <fullName evidence="1">Reverse transcriptase Ty1/copia-type domain-containing protein</fullName>
    </recommendedName>
</protein>
<reference evidence="2 3" key="1">
    <citation type="submission" date="2017-10" db="EMBL/GenBank/DDBJ databases">
        <title>Development of genomic resources for the powdery mildew, Erysiphe pulchra.</title>
        <authorList>
            <person name="Wadl P.A."/>
            <person name="Mack B.M."/>
            <person name="Moore G."/>
            <person name="Beltz S.B."/>
        </authorList>
    </citation>
    <scope>NUCLEOTIDE SEQUENCE [LARGE SCALE GENOMIC DNA]</scope>
    <source>
        <strain evidence="2">Cflorida</strain>
    </source>
</reference>
<name>A0A2S4Q065_9PEZI</name>
<dbReference type="InterPro" id="IPR036397">
    <property type="entry name" value="RNaseH_sf"/>
</dbReference>